<proteinExistence type="inferred from homology"/>
<comment type="caution">
    <text evidence="4">The sequence shown here is derived from an EMBL/GenBank/DDBJ whole genome shotgun (WGS) entry which is preliminary data.</text>
</comment>
<dbReference type="Gene3D" id="3.10.129.10">
    <property type="entry name" value="Hotdog Thioesterase"/>
    <property type="match status" value="1"/>
</dbReference>
<dbReference type="Proteomes" id="UP001152747">
    <property type="component" value="Unassembled WGS sequence"/>
</dbReference>
<dbReference type="NCBIfam" id="TIGR00369">
    <property type="entry name" value="unchar_dom_1"/>
    <property type="match status" value="1"/>
</dbReference>
<evidence type="ECO:0000313" key="4">
    <source>
        <dbReference type="EMBL" id="CAI5445388.1"/>
    </source>
</evidence>
<feature type="domain" description="Thioesterase" evidence="3">
    <location>
        <begin position="65"/>
        <end position="139"/>
    </location>
</feature>
<evidence type="ECO:0000256" key="2">
    <source>
        <dbReference type="ARBA" id="ARBA00022801"/>
    </source>
</evidence>
<comment type="similarity">
    <text evidence="1">Belongs to the thioesterase PaaI family.</text>
</comment>
<evidence type="ECO:0000259" key="3">
    <source>
        <dbReference type="Pfam" id="PF03061"/>
    </source>
</evidence>
<dbReference type="OrthoDB" id="46529at2759"/>
<dbReference type="InterPro" id="IPR006683">
    <property type="entry name" value="Thioestr_dom"/>
</dbReference>
<dbReference type="InterPro" id="IPR029069">
    <property type="entry name" value="HotDog_dom_sf"/>
</dbReference>
<evidence type="ECO:0000313" key="5">
    <source>
        <dbReference type="Proteomes" id="UP001152747"/>
    </source>
</evidence>
<dbReference type="PANTHER" id="PTHR21660:SF1">
    <property type="entry name" value="ACYL-COENZYME A THIOESTERASE 13"/>
    <property type="match status" value="1"/>
</dbReference>
<keyword evidence="5" id="KW-1185">Reference proteome</keyword>
<sequence>MSTQNGNGILENDTVELAKIVHVFKNLKSLENFNRNGGDVVPIFVSKEKLVCEMLIQAQHLNSKGTLHGGQTATLTDIITARAAGVTIKDKGMASVELAVSYMLPVKVGDTIEITANVLKIGRNMVFTDCDFRRKSDGKLTAKGKHTIAILPDLPGVDLDNGKQF</sequence>
<dbReference type="EMBL" id="CANHGI010000003">
    <property type="protein sequence ID" value="CAI5445388.1"/>
    <property type="molecule type" value="Genomic_DNA"/>
</dbReference>
<name>A0A9P1N0F8_9PELO</name>
<protein>
    <recommendedName>
        <fullName evidence="3">Thioesterase domain-containing protein</fullName>
    </recommendedName>
</protein>
<dbReference type="Pfam" id="PF03061">
    <property type="entry name" value="4HBT"/>
    <property type="match status" value="1"/>
</dbReference>
<dbReference type="CDD" id="cd03443">
    <property type="entry name" value="PaaI_thioesterase"/>
    <property type="match status" value="1"/>
</dbReference>
<organism evidence="4 5">
    <name type="scientific">Caenorhabditis angaria</name>
    <dbReference type="NCBI Taxonomy" id="860376"/>
    <lineage>
        <taxon>Eukaryota</taxon>
        <taxon>Metazoa</taxon>
        <taxon>Ecdysozoa</taxon>
        <taxon>Nematoda</taxon>
        <taxon>Chromadorea</taxon>
        <taxon>Rhabditida</taxon>
        <taxon>Rhabditina</taxon>
        <taxon>Rhabditomorpha</taxon>
        <taxon>Rhabditoidea</taxon>
        <taxon>Rhabditidae</taxon>
        <taxon>Peloderinae</taxon>
        <taxon>Caenorhabditis</taxon>
    </lineage>
</organism>
<gene>
    <name evidence="4" type="ORF">CAMP_LOCUS8025</name>
</gene>
<dbReference type="AlphaFoldDB" id="A0A9P1N0F8"/>
<accession>A0A9P1N0F8</accession>
<dbReference type="InterPro" id="IPR003736">
    <property type="entry name" value="PAAI_dom"/>
</dbReference>
<dbReference type="FunFam" id="3.10.129.10:FF:000088">
    <property type="entry name" value="Putative esterase F42H10.6"/>
    <property type="match status" value="1"/>
</dbReference>
<dbReference type="GO" id="GO:0047617">
    <property type="term" value="F:fatty acyl-CoA hydrolase activity"/>
    <property type="evidence" value="ECO:0007669"/>
    <property type="project" value="InterPro"/>
</dbReference>
<keyword evidence="2" id="KW-0378">Hydrolase</keyword>
<dbReference type="InterPro" id="IPR039298">
    <property type="entry name" value="ACOT13"/>
</dbReference>
<dbReference type="SUPFAM" id="SSF54637">
    <property type="entry name" value="Thioesterase/thiol ester dehydrase-isomerase"/>
    <property type="match status" value="1"/>
</dbReference>
<reference evidence="4" key="1">
    <citation type="submission" date="2022-11" db="EMBL/GenBank/DDBJ databases">
        <authorList>
            <person name="Kikuchi T."/>
        </authorList>
    </citation>
    <scope>NUCLEOTIDE SEQUENCE</scope>
    <source>
        <strain evidence="4">PS1010</strain>
    </source>
</reference>
<evidence type="ECO:0000256" key="1">
    <source>
        <dbReference type="ARBA" id="ARBA00008324"/>
    </source>
</evidence>
<dbReference type="PANTHER" id="PTHR21660">
    <property type="entry name" value="THIOESTERASE SUPERFAMILY MEMBER-RELATED"/>
    <property type="match status" value="1"/>
</dbReference>